<gene>
    <name evidence="3" type="ORF">PCOR1329_LOCUS48934</name>
</gene>
<feature type="compositionally biased region" description="Basic and acidic residues" evidence="2">
    <location>
        <begin position="69"/>
        <end position="88"/>
    </location>
</feature>
<organism evidence="3 4">
    <name type="scientific">Prorocentrum cordatum</name>
    <dbReference type="NCBI Taxonomy" id="2364126"/>
    <lineage>
        <taxon>Eukaryota</taxon>
        <taxon>Sar</taxon>
        <taxon>Alveolata</taxon>
        <taxon>Dinophyceae</taxon>
        <taxon>Prorocentrales</taxon>
        <taxon>Prorocentraceae</taxon>
        <taxon>Prorocentrum</taxon>
    </lineage>
</organism>
<feature type="region of interest" description="Disordered" evidence="2">
    <location>
        <begin position="1"/>
        <end position="101"/>
    </location>
</feature>
<feature type="compositionally biased region" description="Low complexity" evidence="2">
    <location>
        <begin position="361"/>
        <end position="374"/>
    </location>
</feature>
<sequence length="915" mass="101021">MPGEGPDAGEVADANLDGKTSNDGQGSHGDEELDAGKAKAEPIAALPEMPSMPFDFSAEVRRQVGQCSDEDKGLKRGAGDAEDGQDKGPRKKKGKVREVRADGRECEIPSCSLGAAANGKFCWSHKRAKDNLYKHAVKGEKKNLECWQNYAQIFGEGRGGPPDVQLAHQALEDYVAEFPEDESGDEHQSGKKAVRGTLDLSRYTHAKGSRKSNDDFSKWPKMDLEIFTGKMRAYRQWTPQKCKDEFAGLIATYGICDSKGYGADNRRVKVPPEMCGEDGEEERIGLYEDRCLETSMKQQKMSQEAKDAWYSQTRTGLDANLRLTPDAKSKLQASLSSSSVAAESNPSKVLDSIMSAAVSASSADEGGAEGTAASLRDSSKSHPGPQGKSMAGSDRAKLWGKVRTDMLNAKPKLLKEIKDATIALRQSDPSNHGPIFIDGVRERCAVACRFLGVSCVCEEKTVHGVKSQETVPTVTIEPMAEFAHKTLVKQEGESRETWQSRQNDEHLEKANKHDVYLQDLLDSMKVLPMESKNIMSSSKQELFHNSITTMTTAEALEEANCKWDEQQHLVSQLVASLKQATRELNSEIKKATTRLRKELERQQKEIQDAELARKKQVELETKKKLTHEKHLEAFGLNFESHSKVQVFASDAAWSAEGDKHYARPWAVESSDAVKAAFAEPEGEQKAKNVLHKTMGLWAASYPKNAMYKQHDVVMSPLTESMGVLQLHREHELFAPTQRRIQSSLPVLLPHLRTVKVFAEGETYTNCDFETNFLGTLRIQVEGTTKIALVRAGPFIEVVKDIKKKPVGQVDLADVSQVLMGVSQADLDACHQKGVDIQRIDLGPNSVLYIPPGWLVLQATANQAAVTCIKRWCLVQEELRETVETLKSIGKLGMKVSVREALKAVTDLVESKLSTA</sequence>
<proteinExistence type="predicted"/>
<comment type="caution">
    <text evidence="3">The sequence shown here is derived from an EMBL/GenBank/DDBJ whole genome shotgun (WGS) entry which is preliminary data.</text>
</comment>
<feature type="coiled-coil region" evidence="1">
    <location>
        <begin position="574"/>
        <end position="619"/>
    </location>
</feature>
<reference evidence="3" key="1">
    <citation type="submission" date="2023-10" db="EMBL/GenBank/DDBJ databases">
        <authorList>
            <person name="Chen Y."/>
            <person name="Shah S."/>
            <person name="Dougan E. K."/>
            <person name="Thang M."/>
            <person name="Chan C."/>
        </authorList>
    </citation>
    <scope>NUCLEOTIDE SEQUENCE [LARGE SCALE GENOMIC DNA]</scope>
</reference>
<feature type="region of interest" description="Disordered" evidence="2">
    <location>
        <begin position="361"/>
        <end position="394"/>
    </location>
</feature>
<evidence type="ECO:0000256" key="1">
    <source>
        <dbReference type="SAM" id="Coils"/>
    </source>
</evidence>
<accession>A0ABN9UIW7</accession>
<evidence type="ECO:0000256" key="2">
    <source>
        <dbReference type="SAM" id="MobiDB-lite"/>
    </source>
</evidence>
<feature type="compositionally biased region" description="Basic and acidic residues" evidence="2">
    <location>
        <begin position="28"/>
        <end position="40"/>
    </location>
</feature>
<evidence type="ECO:0000313" key="4">
    <source>
        <dbReference type="Proteomes" id="UP001189429"/>
    </source>
</evidence>
<keyword evidence="4" id="KW-1185">Reference proteome</keyword>
<name>A0ABN9UIW7_9DINO</name>
<evidence type="ECO:0000313" key="3">
    <source>
        <dbReference type="EMBL" id="CAK0859618.1"/>
    </source>
</evidence>
<protein>
    <submittedName>
        <fullName evidence="3">Uncharacterized protein</fullName>
    </submittedName>
</protein>
<dbReference type="Proteomes" id="UP001189429">
    <property type="component" value="Unassembled WGS sequence"/>
</dbReference>
<keyword evidence="1" id="KW-0175">Coiled coil</keyword>
<dbReference type="EMBL" id="CAUYUJ010015918">
    <property type="protein sequence ID" value="CAK0859618.1"/>
    <property type="molecule type" value="Genomic_DNA"/>
</dbReference>